<feature type="transmembrane region" description="Helical" evidence="1">
    <location>
        <begin position="12"/>
        <end position="33"/>
    </location>
</feature>
<dbReference type="Proteomes" id="UP000184612">
    <property type="component" value="Unassembled WGS sequence"/>
</dbReference>
<keyword evidence="1" id="KW-0472">Membrane</keyword>
<reference evidence="2 3" key="1">
    <citation type="submission" date="2016-12" db="EMBL/GenBank/DDBJ databases">
        <authorList>
            <person name="Song W.-J."/>
            <person name="Kurnit D.M."/>
        </authorList>
    </citation>
    <scope>NUCLEOTIDE SEQUENCE [LARGE SCALE GENOMIC DNA]</scope>
    <source>
        <strain evidence="2 3">DSM 12503</strain>
    </source>
</reference>
<dbReference type="STRING" id="1121345.SAMN02745217_03790"/>
<feature type="transmembrane region" description="Helical" evidence="1">
    <location>
        <begin position="98"/>
        <end position="119"/>
    </location>
</feature>
<name>A0A1M7YJA8_9FIRM</name>
<accession>A0A1M7YJA8</accession>
<dbReference type="AlphaFoldDB" id="A0A1M7YJA8"/>
<sequence>MCWSKKNRSVYGILAFIFCMVLFLAELSIPGMYSDSALPSSVSADNISADVLSETSPHNKKADVMAEVSENVGVEASADISSLTANTLSLKVLSLKYIYLKTILLYIPLILWTALTVLLKGGYISRMYLILFIHNSDGEKGKAASI</sequence>
<proteinExistence type="predicted"/>
<keyword evidence="1" id="KW-1133">Transmembrane helix</keyword>
<organism evidence="2 3">
    <name type="scientific">Anaerocolumna xylanovorans DSM 12503</name>
    <dbReference type="NCBI Taxonomy" id="1121345"/>
    <lineage>
        <taxon>Bacteria</taxon>
        <taxon>Bacillati</taxon>
        <taxon>Bacillota</taxon>
        <taxon>Clostridia</taxon>
        <taxon>Lachnospirales</taxon>
        <taxon>Lachnospiraceae</taxon>
        <taxon>Anaerocolumna</taxon>
    </lineage>
</organism>
<keyword evidence="3" id="KW-1185">Reference proteome</keyword>
<evidence type="ECO:0000256" key="1">
    <source>
        <dbReference type="SAM" id="Phobius"/>
    </source>
</evidence>
<keyword evidence="1" id="KW-0812">Transmembrane</keyword>
<dbReference type="EMBL" id="FRFD01000011">
    <property type="protein sequence ID" value="SHO52707.1"/>
    <property type="molecule type" value="Genomic_DNA"/>
</dbReference>
<evidence type="ECO:0000313" key="2">
    <source>
        <dbReference type="EMBL" id="SHO52707.1"/>
    </source>
</evidence>
<dbReference type="RefSeq" id="WP_073590416.1">
    <property type="nucleotide sequence ID" value="NZ_FRFD01000011.1"/>
</dbReference>
<gene>
    <name evidence="2" type="ORF">SAMN02745217_03790</name>
</gene>
<evidence type="ECO:0000313" key="3">
    <source>
        <dbReference type="Proteomes" id="UP000184612"/>
    </source>
</evidence>
<protein>
    <submittedName>
        <fullName evidence="2">Uncharacterized protein</fullName>
    </submittedName>
</protein>